<evidence type="ECO:0000313" key="2">
    <source>
        <dbReference type="Proteomes" id="UP000887575"/>
    </source>
</evidence>
<evidence type="ECO:0000313" key="3">
    <source>
        <dbReference type="WBParaSite" id="MBELARI_LOCUS8805"/>
    </source>
</evidence>
<reference evidence="3" key="1">
    <citation type="submission" date="2024-02" db="UniProtKB">
        <authorList>
            <consortium name="WormBaseParasite"/>
        </authorList>
    </citation>
    <scope>IDENTIFICATION</scope>
</reference>
<feature type="compositionally biased region" description="Polar residues" evidence="1">
    <location>
        <begin position="81"/>
        <end position="96"/>
    </location>
</feature>
<feature type="region of interest" description="Disordered" evidence="1">
    <location>
        <begin position="165"/>
        <end position="186"/>
    </location>
</feature>
<organism evidence="2 3">
    <name type="scientific">Mesorhabditis belari</name>
    <dbReference type="NCBI Taxonomy" id="2138241"/>
    <lineage>
        <taxon>Eukaryota</taxon>
        <taxon>Metazoa</taxon>
        <taxon>Ecdysozoa</taxon>
        <taxon>Nematoda</taxon>
        <taxon>Chromadorea</taxon>
        <taxon>Rhabditida</taxon>
        <taxon>Rhabditina</taxon>
        <taxon>Rhabditomorpha</taxon>
        <taxon>Rhabditoidea</taxon>
        <taxon>Rhabditidae</taxon>
        <taxon>Mesorhabditinae</taxon>
        <taxon>Mesorhabditis</taxon>
    </lineage>
</organism>
<name>A0AAF3FNN3_9BILA</name>
<accession>A0AAF3FNN3</accession>
<dbReference type="AlphaFoldDB" id="A0AAF3FNN3"/>
<dbReference type="WBParaSite" id="MBELARI_LOCUS8805">
    <property type="protein sequence ID" value="MBELARI_LOCUS8805"/>
    <property type="gene ID" value="MBELARI_LOCUS8805"/>
</dbReference>
<proteinExistence type="predicted"/>
<feature type="compositionally biased region" description="Polar residues" evidence="1">
    <location>
        <begin position="732"/>
        <end position="746"/>
    </location>
</feature>
<feature type="region of interest" description="Disordered" evidence="1">
    <location>
        <begin position="192"/>
        <end position="211"/>
    </location>
</feature>
<feature type="region of interest" description="Disordered" evidence="1">
    <location>
        <begin position="219"/>
        <end position="243"/>
    </location>
</feature>
<feature type="region of interest" description="Disordered" evidence="1">
    <location>
        <begin position="660"/>
        <end position="832"/>
    </location>
</feature>
<feature type="compositionally biased region" description="Basic residues" evidence="1">
    <location>
        <begin position="808"/>
        <end position="822"/>
    </location>
</feature>
<keyword evidence="2" id="KW-1185">Reference proteome</keyword>
<protein>
    <submittedName>
        <fullName evidence="3">Uncharacterized protein</fullName>
    </submittedName>
</protein>
<feature type="compositionally biased region" description="Basic and acidic residues" evidence="1">
    <location>
        <begin position="751"/>
        <end position="769"/>
    </location>
</feature>
<dbReference type="Proteomes" id="UP000887575">
    <property type="component" value="Unassembled WGS sequence"/>
</dbReference>
<feature type="region of interest" description="Disordered" evidence="1">
    <location>
        <begin position="81"/>
        <end position="101"/>
    </location>
</feature>
<feature type="compositionally biased region" description="Basic and acidic residues" evidence="1">
    <location>
        <begin position="660"/>
        <end position="681"/>
    </location>
</feature>
<feature type="compositionally biased region" description="Polar residues" evidence="1">
    <location>
        <begin position="166"/>
        <end position="182"/>
    </location>
</feature>
<sequence>MKYPSTNTGQSLRNEYFTQKRLREAERRNLLIRDSSEEFVKEIPRPELLGRLNSVQPITIEKEQKRSLKKEILGGSLETTMTDQYRSPNQGTNIKSVQDDPIDHPPQQLSMGYQEFRQDRQSAEVTGTYQEQLGDSLGYEEMAHVELHIEGDSRGIKKEQIAHTHIASSQGNQKPNERVPTSHSHETQLIDKHEEHPHEHKHKTILGKTSSAINRALENLHIKKSKKETRSGSSGSEGSRKNTQEIHIVSQAIADPQDPDNIENRLLRSGVPHVDKTRLNQLERAHEVNEIHFDQQPLSETESDASTVILKEKPQEESISATVHVHRQGEHIHTKISQSVEEIHGVEPRFEPPIPPRAPLGSLTPPPIPPKSYRGEDDAMYVQYNQPSPIPPRKVPTTPISTYNPYTVQSEIDKEVIEVGSVDREVMEANRNKTFSPEPVIDEAGYAVPERVLSPPPESNKDKKWTWKGTNLSSRSRTPTDYEVANLMAETARIDLIHEYQTSQEIPHMVEPNHVKSPVEMERVLSPVLSREHEGLTKLRYDDELEEQLRASILHATKSLTQTEKKQETKPHKQPIEYASINRSPATVHQQFDATFSTTSSISSTDIVHEVMSRRNLRLDGVSIRPIDTTITPPSTPMTNLSSVPTHSIGDYLRSTDSHLSTHHEHEFHDLVDGEKSESKKSSPIYDEVARDSSVNSSIHTPTTPTPIAAKRSPTTIHKSIPSPQAFAPKSPITTSNPIRSAQISGPKSAKNHEYDEVARDEKPKKNEKIGISNESIRHSDLPTSSTTTSQQQQHHHQQQHQQQQHHQQQHHQQQQHHHQQQHHQQQQQQQGYHHVLNTGAYTSTVETSFGDENVYEEIDQYQINAVQRAPPPIPQSAIPQRVQMARETFAHKQDSSEERRYEGNRYHDEAAFGEIGEDEALDWELIYTDQCNSDK</sequence>
<evidence type="ECO:0000256" key="1">
    <source>
        <dbReference type="SAM" id="MobiDB-lite"/>
    </source>
</evidence>